<name>X1C641_9ZZZZ</name>
<dbReference type="AlphaFoldDB" id="X1C641"/>
<proteinExistence type="predicted"/>
<organism evidence="1">
    <name type="scientific">marine sediment metagenome</name>
    <dbReference type="NCBI Taxonomy" id="412755"/>
    <lineage>
        <taxon>unclassified sequences</taxon>
        <taxon>metagenomes</taxon>
        <taxon>ecological metagenomes</taxon>
    </lineage>
</organism>
<reference evidence="1" key="1">
    <citation type="journal article" date="2014" name="Front. Microbiol.">
        <title>High frequency of phylogenetically diverse reductive dehalogenase-homologous genes in deep subseafloor sedimentary metagenomes.</title>
        <authorList>
            <person name="Kawai M."/>
            <person name="Futagami T."/>
            <person name="Toyoda A."/>
            <person name="Takaki Y."/>
            <person name="Nishi S."/>
            <person name="Hori S."/>
            <person name="Arai W."/>
            <person name="Tsubouchi T."/>
            <person name="Morono Y."/>
            <person name="Uchiyama I."/>
            <person name="Ito T."/>
            <person name="Fujiyama A."/>
            <person name="Inagaki F."/>
            <person name="Takami H."/>
        </authorList>
    </citation>
    <scope>NUCLEOTIDE SEQUENCE</scope>
    <source>
        <strain evidence="1">Expedition CK06-06</strain>
    </source>
</reference>
<gene>
    <name evidence="1" type="ORF">S01H4_25821</name>
</gene>
<dbReference type="EMBL" id="BART01012349">
    <property type="protein sequence ID" value="GAG79866.1"/>
    <property type="molecule type" value="Genomic_DNA"/>
</dbReference>
<sequence length="94" mass="11028">MDTYEDTLEECEVHMRKEWRSVDVISDQDDGNGDAVNDDNQKLMWVVSEFDVQLETYPKDKEEVIVEQFLVTKRTVVSSDTSVHWRRVDGEDSE</sequence>
<evidence type="ECO:0000313" key="1">
    <source>
        <dbReference type="EMBL" id="GAG79866.1"/>
    </source>
</evidence>
<protein>
    <submittedName>
        <fullName evidence="1">Uncharacterized protein</fullName>
    </submittedName>
</protein>
<accession>X1C641</accession>
<comment type="caution">
    <text evidence="1">The sequence shown here is derived from an EMBL/GenBank/DDBJ whole genome shotgun (WGS) entry which is preliminary data.</text>
</comment>